<proteinExistence type="predicted"/>
<keyword evidence="3" id="KW-1185">Reference proteome</keyword>
<dbReference type="AlphaFoldDB" id="A0A8X8BXR9"/>
<evidence type="ECO:0000259" key="1">
    <source>
        <dbReference type="PROSITE" id="PS50086"/>
    </source>
</evidence>
<dbReference type="FunFam" id="1.10.472.80:FF:000009">
    <property type="entry name" value="TBC1 domain family member 13"/>
    <property type="match status" value="1"/>
</dbReference>
<dbReference type="SMART" id="SM00164">
    <property type="entry name" value="TBC"/>
    <property type="match status" value="1"/>
</dbReference>
<dbReference type="GO" id="GO:0006886">
    <property type="term" value="P:intracellular protein transport"/>
    <property type="evidence" value="ECO:0007669"/>
    <property type="project" value="TreeGrafter"/>
</dbReference>
<dbReference type="InterPro" id="IPR000195">
    <property type="entry name" value="Rab-GAP-TBC_dom"/>
</dbReference>
<feature type="domain" description="Rab-GAP TBC" evidence="1">
    <location>
        <begin position="230"/>
        <end position="416"/>
    </location>
</feature>
<accession>A0A8X8BXR9</accession>
<dbReference type="Proteomes" id="UP000886885">
    <property type="component" value="Chromosome 18D"/>
</dbReference>
<sequence length="479" mass="54496">MLKKGKLKLPDKLGGLVSGFDDKEMKNGGSDPVLESGEELEIMEPNGIELGHKENAYEFDDLVNDTDVVKEDAFRTRKRPDKDGSGRVSVMEVIAADEKRSDIEYELSQKEINLEKLRRIASMGLPDGGGLRATAWKKFSQKSVTKTMIVACYGVMLQKLLLGYLSPSHDLWEKELTENRQKYAMLKEELLLSPSEYTRVKEDAMISAELSGEHDDAGPLKRQGISHGDHPLSIVKASAWHHYFKHTEIAEQIDRDLLRTHPDMKFFSGESSFSKKNREAMRKILLLFAKLNPAIRYVQGMNEVLAPIFYVFSTDTDEQNAVNAEADSFSCFVRLLSDSVDHFCQQLDNSPVGILSTLSRLAELLKENDEELWKHLEFTTKVKPQFYAFRWITLLLTQEFNFQSILRIWDSLLSNPFGIQDMLLRICCAMLLCMKSRLLSGDFAANLRLLQHYPDINIEHLLRVAQDLSADTSSYSLSL</sequence>
<organism evidence="2 3">
    <name type="scientific">Populus tomentosa</name>
    <name type="common">Chinese white poplar</name>
    <dbReference type="NCBI Taxonomy" id="118781"/>
    <lineage>
        <taxon>Eukaryota</taxon>
        <taxon>Viridiplantae</taxon>
        <taxon>Streptophyta</taxon>
        <taxon>Embryophyta</taxon>
        <taxon>Tracheophyta</taxon>
        <taxon>Spermatophyta</taxon>
        <taxon>Magnoliopsida</taxon>
        <taxon>eudicotyledons</taxon>
        <taxon>Gunneridae</taxon>
        <taxon>Pentapetalae</taxon>
        <taxon>rosids</taxon>
        <taxon>fabids</taxon>
        <taxon>Malpighiales</taxon>
        <taxon>Salicaceae</taxon>
        <taxon>Saliceae</taxon>
        <taxon>Populus</taxon>
    </lineage>
</organism>
<dbReference type="PROSITE" id="PS50086">
    <property type="entry name" value="TBC_RABGAP"/>
    <property type="match status" value="1"/>
</dbReference>
<evidence type="ECO:0000313" key="2">
    <source>
        <dbReference type="EMBL" id="KAG6740016.1"/>
    </source>
</evidence>
<protein>
    <recommendedName>
        <fullName evidence="1">Rab-GAP TBC domain-containing protein</fullName>
    </recommendedName>
</protein>
<dbReference type="InterPro" id="IPR018247">
    <property type="entry name" value="EF_Hand_1_Ca_BS"/>
</dbReference>
<comment type="caution">
    <text evidence="2">The sequence shown here is derived from an EMBL/GenBank/DDBJ whole genome shotgun (WGS) entry which is preliminary data.</text>
</comment>
<dbReference type="GO" id="GO:0005096">
    <property type="term" value="F:GTPase activator activity"/>
    <property type="evidence" value="ECO:0007669"/>
    <property type="project" value="TreeGrafter"/>
</dbReference>
<gene>
    <name evidence="2" type="ORF">POTOM_057650</name>
</gene>
<dbReference type="PANTHER" id="PTHR22957:SF495">
    <property type="entry name" value="TBC1 DOMAIN FAMILY MEMBER 13-LIKE ISOFORM X1"/>
    <property type="match status" value="1"/>
</dbReference>
<dbReference type="FunFam" id="1.10.8.270:FF:000024">
    <property type="entry name" value="TBC1 domain family member 13"/>
    <property type="match status" value="1"/>
</dbReference>
<dbReference type="Pfam" id="PF00566">
    <property type="entry name" value="RabGAP-TBC"/>
    <property type="match status" value="1"/>
</dbReference>
<dbReference type="OrthoDB" id="10263206at2759"/>
<evidence type="ECO:0000313" key="3">
    <source>
        <dbReference type="Proteomes" id="UP000886885"/>
    </source>
</evidence>
<reference evidence="2" key="1">
    <citation type="journal article" date="2020" name="bioRxiv">
        <title>Hybrid origin of Populus tomentosa Carr. identified through genome sequencing and phylogenomic analysis.</title>
        <authorList>
            <person name="An X."/>
            <person name="Gao K."/>
            <person name="Chen Z."/>
            <person name="Li J."/>
            <person name="Yang X."/>
            <person name="Yang X."/>
            <person name="Zhou J."/>
            <person name="Guo T."/>
            <person name="Zhao T."/>
            <person name="Huang S."/>
            <person name="Miao D."/>
            <person name="Khan W.U."/>
            <person name="Rao P."/>
            <person name="Ye M."/>
            <person name="Lei B."/>
            <person name="Liao W."/>
            <person name="Wang J."/>
            <person name="Ji L."/>
            <person name="Li Y."/>
            <person name="Guo B."/>
            <person name="Mustafa N.S."/>
            <person name="Li S."/>
            <person name="Yun Q."/>
            <person name="Keller S.R."/>
            <person name="Mao J."/>
            <person name="Zhang R."/>
            <person name="Strauss S.H."/>
        </authorList>
    </citation>
    <scope>NUCLEOTIDE SEQUENCE</scope>
    <source>
        <strain evidence="2">GM15</strain>
        <tissue evidence="2">Leaf</tissue>
    </source>
</reference>
<dbReference type="PROSITE" id="PS00018">
    <property type="entry name" value="EF_HAND_1"/>
    <property type="match status" value="1"/>
</dbReference>
<dbReference type="EMBL" id="JAAWWB010000036">
    <property type="protein sequence ID" value="KAG6740016.1"/>
    <property type="molecule type" value="Genomic_DNA"/>
</dbReference>
<dbReference type="PANTHER" id="PTHR22957">
    <property type="entry name" value="TBC1 DOMAIN FAMILY MEMBER GTPASE-ACTIVATING PROTEIN"/>
    <property type="match status" value="1"/>
</dbReference>
<name>A0A8X8BXR9_POPTO</name>